<reference evidence="1 2" key="1">
    <citation type="submission" date="2018-10" db="EMBL/GenBank/DDBJ databases">
        <title>Isolation from soil.</title>
        <authorList>
            <person name="Hu J."/>
        </authorList>
    </citation>
    <scope>NUCLEOTIDE SEQUENCE [LARGE SCALE GENOMIC DNA]</scope>
    <source>
        <strain evidence="1 2">NEAU-Ht49</strain>
    </source>
</reference>
<gene>
    <name evidence="1" type="ORF">EBO15_05665</name>
</gene>
<organism evidence="1 2">
    <name type="scientific">Actinomadura harenae</name>
    <dbReference type="NCBI Taxonomy" id="2483351"/>
    <lineage>
        <taxon>Bacteria</taxon>
        <taxon>Bacillati</taxon>
        <taxon>Actinomycetota</taxon>
        <taxon>Actinomycetes</taxon>
        <taxon>Streptosporangiales</taxon>
        <taxon>Thermomonosporaceae</taxon>
        <taxon>Actinomadura</taxon>
    </lineage>
</organism>
<accession>A0A3M2MBH9</accession>
<evidence type="ECO:0000313" key="2">
    <source>
        <dbReference type="Proteomes" id="UP000282674"/>
    </source>
</evidence>
<dbReference type="AlphaFoldDB" id="A0A3M2MBH9"/>
<protein>
    <submittedName>
        <fullName evidence="1">Uncharacterized protein</fullName>
    </submittedName>
</protein>
<sequence>MSGDPWDGPAWDDPELTRLAERLREAHRRVAPLPADDRRRLIRQLLAITDLAKRDADLAARRLDAFLSGRVADFSSSPEAR</sequence>
<keyword evidence="2" id="KW-1185">Reference proteome</keyword>
<dbReference type="RefSeq" id="WP_122193237.1">
    <property type="nucleotide sequence ID" value="NZ_JBHSKC010000026.1"/>
</dbReference>
<dbReference type="Proteomes" id="UP000282674">
    <property type="component" value="Unassembled WGS sequence"/>
</dbReference>
<comment type="caution">
    <text evidence="1">The sequence shown here is derived from an EMBL/GenBank/DDBJ whole genome shotgun (WGS) entry which is preliminary data.</text>
</comment>
<dbReference type="EMBL" id="RFFG01000007">
    <property type="protein sequence ID" value="RMI46826.1"/>
    <property type="molecule type" value="Genomic_DNA"/>
</dbReference>
<proteinExistence type="predicted"/>
<evidence type="ECO:0000313" key="1">
    <source>
        <dbReference type="EMBL" id="RMI46826.1"/>
    </source>
</evidence>
<name>A0A3M2MBH9_9ACTN</name>